<gene>
    <name evidence="1" type="ORF">SAMN02910451_02626</name>
</gene>
<dbReference type="Proteomes" id="UP000183047">
    <property type="component" value="Unassembled WGS sequence"/>
</dbReference>
<evidence type="ECO:0000313" key="2">
    <source>
        <dbReference type="Proteomes" id="UP000183047"/>
    </source>
</evidence>
<protein>
    <submittedName>
        <fullName evidence="1">Uncharacterized protein</fullName>
    </submittedName>
</protein>
<keyword evidence="2" id="KW-1185">Reference proteome</keyword>
<proteinExistence type="predicted"/>
<dbReference type="RefSeq" id="WP_176756654.1">
    <property type="nucleotide sequence ID" value="NZ_FMUR01000017.1"/>
</dbReference>
<accession>A0A1G5FYB7</accession>
<organism evidence="1 2">
    <name type="scientific">Butyrivibrio hungatei</name>
    <dbReference type="NCBI Taxonomy" id="185008"/>
    <lineage>
        <taxon>Bacteria</taxon>
        <taxon>Bacillati</taxon>
        <taxon>Bacillota</taxon>
        <taxon>Clostridia</taxon>
        <taxon>Lachnospirales</taxon>
        <taxon>Lachnospiraceae</taxon>
        <taxon>Butyrivibrio</taxon>
    </lineage>
</organism>
<name>A0A1G5FYB7_9FIRM</name>
<evidence type="ECO:0000313" key="1">
    <source>
        <dbReference type="EMBL" id="SCY44305.1"/>
    </source>
</evidence>
<dbReference type="AlphaFoldDB" id="A0A1G5FYB7"/>
<dbReference type="EMBL" id="FMUR01000017">
    <property type="protein sequence ID" value="SCY44305.1"/>
    <property type="molecule type" value="Genomic_DNA"/>
</dbReference>
<sequence length="57" mass="7002">MNDLSSSFKDITEEIKEYAWYKERPYSEADWKEFAKIQYMRYIRHLHSEIQAQGALR</sequence>
<reference evidence="2" key="1">
    <citation type="submission" date="2016-10" db="EMBL/GenBank/DDBJ databases">
        <authorList>
            <person name="Varghese N."/>
            <person name="Submissions S."/>
        </authorList>
    </citation>
    <scope>NUCLEOTIDE SEQUENCE [LARGE SCALE GENOMIC DNA]</scope>
    <source>
        <strain evidence="2">XBD2006</strain>
    </source>
</reference>